<evidence type="ECO:0000313" key="1">
    <source>
        <dbReference type="EMBL" id="WOG94299.1"/>
    </source>
</evidence>
<proteinExistence type="predicted"/>
<reference evidence="1" key="1">
    <citation type="journal article" date="2016" name="Nat. Genet.">
        <title>A high-quality carrot genome assembly provides new insights into carotenoid accumulation and asterid genome evolution.</title>
        <authorList>
            <person name="Iorizzo M."/>
            <person name="Ellison S."/>
            <person name="Senalik D."/>
            <person name="Zeng P."/>
            <person name="Satapoomin P."/>
            <person name="Huang J."/>
            <person name="Bowman M."/>
            <person name="Iovene M."/>
            <person name="Sanseverino W."/>
            <person name="Cavagnaro P."/>
            <person name="Yildiz M."/>
            <person name="Macko-Podgorni A."/>
            <person name="Moranska E."/>
            <person name="Grzebelus E."/>
            <person name="Grzebelus D."/>
            <person name="Ashrafi H."/>
            <person name="Zheng Z."/>
            <person name="Cheng S."/>
            <person name="Spooner D."/>
            <person name="Van Deynze A."/>
            <person name="Simon P."/>
        </authorList>
    </citation>
    <scope>NUCLEOTIDE SEQUENCE</scope>
    <source>
        <tissue evidence="1">Leaf</tissue>
    </source>
</reference>
<dbReference type="PANTHER" id="PTHR45631:SF202">
    <property type="entry name" value="SENESCENCE-INDUCED RECEPTOR-LIKE SERINE_THREONINE-PROTEIN KINASE"/>
    <property type="match status" value="1"/>
</dbReference>
<protein>
    <submittedName>
        <fullName evidence="1">Uncharacterized protein</fullName>
    </submittedName>
</protein>
<organism evidence="1 2">
    <name type="scientific">Daucus carota subsp. sativus</name>
    <name type="common">Carrot</name>
    <dbReference type="NCBI Taxonomy" id="79200"/>
    <lineage>
        <taxon>Eukaryota</taxon>
        <taxon>Viridiplantae</taxon>
        <taxon>Streptophyta</taxon>
        <taxon>Embryophyta</taxon>
        <taxon>Tracheophyta</taxon>
        <taxon>Spermatophyta</taxon>
        <taxon>Magnoliopsida</taxon>
        <taxon>eudicotyledons</taxon>
        <taxon>Gunneridae</taxon>
        <taxon>Pentapetalae</taxon>
        <taxon>asterids</taxon>
        <taxon>campanulids</taxon>
        <taxon>Apiales</taxon>
        <taxon>Apiaceae</taxon>
        <taxon>Apioideae</taxon>
        <taxon>Scandiceae</taxon>
        <taxon>Daucinae</taxon>
        <taxon>Daucus</taxon>
        <taxon>Daucus sect. Daucus</taxon>
    </lineage>
</organism>
<dbReference type="Gramene" id="KZN03260">
    <property type="protein sequence ID" value="KZN03260"/>
    <property type="gene ID" value="DCAR_012016"/>
</dbReference>
<reference evidence="1" key="2">
    <citation type="submission" date="2022-03" db="EMBL/GenBank/DDBJ databases">
        <title>Draft title - Genomic analysis of global carrot germplasm unveils the trajectory of domestication and the origin of high carotenoid orange carrot.</title>
        <authorList>
            <person name="Iorizzo M."/>
            <person name="Ellison S."/>
            <person name="Senalik D."/>
            <person name="Macko-Podgorni A."/>
            <person name="Grzebelus D."/>
            <person name="Bostan H."/>
            <person name="Rolling W."/>
            <person name="Curaba J."/>
            <person name="Simon P."/>
        </authorList>
    </citation>
    <scope>NUCLEOTIDE SEQUENCE</scope>
    <source>
        <tissue evidence="1">Leaf</tissue>
    </source>
</reference>
<dbReference type="Pfam" id="PF07714">
    <property type="entry name" value="PK_Tyr_Ser-Thr"/>
    <property type="match status" value="1"/>
</dbReference>
<sequence>MLPPSSTQGYKEFQTEASFLMSVHHKNLSSLVGYCNEDVNMGIIYKYMTNRL</sequence>
<dbReference type="Proteomes" id="UP000077755">
    <property type="component" value="Chromosome 3"/>
</dbReference>
<name>A0A166C451_DAUCS</name>
<evidence type="ECO:0000313" key="2">
    <source>
        <dbReference type="Proteomes" id="UP000077755"/>
    </source>
</evidence>
<dbReference type="PANTHER" id="PTHR45631">
    <property type="entry name" value="OS07G0107800 PROTEIN-RELATED"/>
    <property type="match status" value="1"/>
</dbReference>
<keyword evidence="2" id="KW-1185">Reference proteome</keyword>
<accession>A0A166C451</accession>
<dbReference type="GO" id="GO:0004672">
    <property type="term" value="F:protein kinase activity"/>
    <property type="evidence" value="ECO:0007669"/>
    <property type="project" value="InterPro"/>
</dbReference>
<dbReference type="InterPro" id="IPR001245">
    <property type="entry name" value="Ser-Thr/Tyr_kinase_cat_dom"/>
</dbReference>
<dbReference type="InterPro" id="IPR011009">
    <property type="entry name" value="Kinase-like_dom_sf"/>
</dbReference>
<dbReference type="SUPFAM" id="SSF56112">
    <property type="entry name" value="Protein kinase-like (PK-like)"/>
    <property type="match status" value="1"/>
</dbReference>
<gene>
    <name evidence="1" type="ORF">DCAR_0313592</name>
</gene>
<dbReference type="Gene3D" id="3.30.200.20">
    <property type="entry name" value="Phosphorylase Kinase, domain 1"/>
    <property type="match status" value="1"/>
</dbReference>
<dbReference type="AlphaFoldDB" id="A0A166C451"/>
<dbReference type="EMBL" id="CP093345">
    <property type="protein sequence ID" value="WOG94299.1"/>
    <property type="molecule type" value="Genomic_DNA"/>
</dbReference>